<keyword evidence="3" id="KW-1185">Reference proteome</keyword>
<name>A0A1V9EV15_9BACT</name>
<dbReference type="InterPro" id="IPR050126">
    <property type="entry name" value="Ap4A_hydrolase"/>
</dbReference>
<accession>A0A1V9EV15</accession>
<dbReference type="GO" id="GO:0005737">
    <property type="term" value="C:cytoplasm"/>
    <property type="evidence" value="ECO:0007669"/>
    <property type="project" value="TreeGrafter"/>
</dbReference>
<sequence>MRKFIVGDIHGCYDELMELVEKIGLTDDDLLVSLGDIVDRGNKSKEVYEYFLNRPNSVVLMGNHERKHQNGVLSYAQEIVKVQLGNAYEGFLQWLNGLAYYYETGEALIIHAFFEHDQELTKQKQEVLSGSTAGDRYLEKKYPEGSSWTDFYTGVKPIIYGHRVVGDQPKVTNNTYGIDTGACHGNYLTAIELPGFIIHQVKAATDYWKEQQKTWQIPVLKAKNWQEMPFADIDKQLEKLAYIEDREIVNYLDGIRNWKNGLLDAYVPIKAQIDQFTKGLLEAHPGNFSQEANKHLFKTYLFKSRSNNLTIEDLQKGLNTPNKVTAIKKALNMG</sequence>
<dbReference type="OrthoDB" id="9808081at2"/>
<dbReference type="STRING" id="354355.SAMN05660816_05827"/>
<dbReference type="Gene3D" id="3.60.21.10">
    <property type="match status" value="1"/>
</dbReference>
<dbReference type="Proteomes" id="UP000192610">
    <property type="component" value="Unassembled WGS sequence"/>
</dbReference>
<dbReference type="GO" id="GO:0016791">
    <property type="term" value="F:phosphatase activity"/>
    <property type="evidence" value="ECO:0007669"/>
    <property type="project" value="TreeGrafter"/>
</dbReference>
<dbReference type="RefSeq" id="WP_081200047.1">
    <property type="nucleotide sequence ID" value="NZ_FOCZ01000015.1"/>
</dbReference>
<dbReference type="AlphaFoldDB" id="A0A1V9EV15"/>
<dbReference type="PANTHER" id="PTHR42850:SF4">
    <property type="entry name" value="ZINC-DEPENDENT ENDOPOLYPHOSPHATASE"/>
    <property type="match status" value="1"/>
</dbReference>
<dbReference type="Pfam" id="PF00149">
    <property type="entry name" value="Metallophos"/>
    <property type="match status" value="1"/>
</dbReference>
<dbReference type="PANTHER" id="PTHR42850">
    <property type="entry name" value="METALLOPHOSPHOESTERASE"/>
    <property type="match status" value="1"/>
</dbReference>
<protein>
    <submittedName>
        <fullName evidence="2">Metallophosphoesterase</fullName>
    </submittedName>
</protein>
<dbReference type="EMBL" id="LVXG01000013">
    <property type="protein sequence ID" value="OQP49744.1"/>
    <property type="molecule type" value="Genomic_DNA"/>
</dbReference>
<dbReference type="InterPro" id="IPR004843">
    <property type="entry name" value="Calcineurin-like_PHP"/>
</dbReference>
<proteinExistence type="predicted"/>
<evidence type="ECO:0000313" key="2">
    <source>
        <dbReference type="EMBL" id="OQP49744.1"/>
    </source>
</evidence>
<reference evidence="3" key="1">
    <citation type="submission" date="2016-04" db="EMBL/GenBank/DDBJ databases">
        <authorList>
            <person name="Chen L."/>
            <person name="Zhuang W."/>
            <person name="Wang G."/>
        </authorList>
    </citation>
    <scope>NUCLEOTIDE SEQUENCE [LARGE SCALE GENOMIC DNA]</scope>
    <source>
        <strain evidence="3">17621</strain>
    </source>
</reference>
<organism evidence="2 3">
    <name type="scientific">Niastella yeongjuensis</name>
    <dbReference type="NCBI Taxonomy" id="354355"/>
    <lineage>
        <taxon>Bacteria</taxon>
        <taxon>Pseudomonadati</taxon>
        <taxon>Bacteroidota</taxon>
        <taxon>Chitinophagia</taxon>
        <taxon>Chitinophagales</taxon>
        <taxon>Chitinophagaceae</taxon>
        <taxon>Niastella</taxon>
    </lineage>
</organism>
<dbReference type="InterPro" id="IPR029052">
    <property type="entry name" value="Metallo-depent_PP-like"/>
</dbReference>
<evidence type="ECO:0000313" key="3">
    <source>
        <dbReference type="Proteomes" id="UP000192610"/>
    </source>
</evidence>
<gene>
    <name evidence="2" type="ORF">A4H97_28040</name>
</gene>
<dbReference type="SUPFAM" id="SSF56300">
    <property type="entry name" value="Metallo-dependent phosphatases"/>
    <property type="match status" value="1"/>
</dbReference>
<evidence type="ECO:0000259" key="1">
    <source>
        <dbReference type="Pfam" id="PF00149"/>
    </source>
</evidence>
<feature type="domain" description="Calcineurin-like phosphoesterase" evidence="1">
    <location>
        <begin position="2"/>
        <end position="113"/>
    </location>
</feature>
<comment type="caution">
    <text evidence="2">The sequence shown here is derived from an EMBL/GenBank/DDBJ whole genome shotgun (WGS) entry which is preliminary data.</text>
</comment>